<dbReference type="Gene3D" id="3.30.2310.20">
    <property type="entry name" value="RelE-like"/>
    <property type="match status" value="1"/>
</dbReference>
<evidence type="ECO:0000256" key="1">
    <source>
        <dbReference type="ARBA" id="ARBA00022649"/>
    </source>
</evidence>
<comment type="caution">
    <text evidence="3">The sequence shown here is derived from an EMBL/GenBank/DDBJ whole genome shotgun (WGS) entry which is preliminary data.</text>
</comment>
<dbReference type="InterPro" id="IPR052747">
    <property type="entry name" value="TA_system_RelE_toxin"/>
</dbReference>
<dbReference type="EMBL" id="JADEWL010000113">
    <property type="protein sequence ID" value="MBE9215706.1"/>
    <property type="molecule type" value="Genomic_DNA"/>
</dbReference>
<evidence type="ECO:0000256" key="2">
    <source>
        <dbReference type="SAM" id="Coils"/>
    </source>
</evidence>
<accession>A0A8J7F3P6</accession>
<name>A0A8J7F3P6_9CYAN</name>
<reference evidence="3" key="1">
    <citation type="submission" date="2020-10" db="EMBL/GenBank/DDBJ databases">
        <authorList>
            <person name="Castelo-Branco R."/>
            <person name="Eusebio N."/>
            <person name="Adriana R."/>
            <person name="Vieira A."/>
            <person name="Brugerolle De Fraissinette N."/>
            <person name="Rezende De Castro R."/>
            <person name="Schneider M.P."/>
            <person name="Vasconcelos V."/>
            <person name="Leao P.N."/>
        </authorList>
    </citation>
    <scope>NUCLEOTIDE SEQUENCE</scope>
    <source>
        <strain evidence="3">LEGE 06105</strain>
    </source>
</reference>
<organism evidence="3 4">
    <name type="scientific">Plectonema cf. radiosum LEGE 06105</name>
    <dbReference type="NCBI Taxonomy" id="945769"/>
    <lineage>
        <taxon>Bacteria</taxon>
        <taxon>Bacillati</taxon>
        <taxon>Cyanobacteriota</taxon>
        <taxon>Cyanophyceae</taxon>
        <taxon>Oscillatoriophycideae</taxon>
        <taxon>Oscillatoriales</taxon>
        <taxon>Microcoleaceae</taxon>
        <taxon>Plectonema</taxon>
    </lineage>
</organism>
<keyword evidence="2" id="KW-0175">Coiled coil</keyword>
<protein>
    <submittedName>
        <fullName evidence="3">Type II toxin-antitoxin system RelE/ParE family toxin</fullName>
    </submittedName>
</protein>
<dbReference type="InterPro" id="IPR035093">
    <property type="entry name" value="RelE/ParE_toxin_dom_sf"/>
</dbReference>
<dbReference type="PANTHER" id="PTHR38813">
    <property type="match status" value="1"/>
</dbReference>
<sequence>MNVEFRKSFEKDLSKIRDETLLQKIQAVIEEVENAENLLDVKNVKKLKADGDYYRIRIGDYRIGLTISDDAIVFVRALQRKDIYRYFP</sequence>
<dbReference type="SUPFAM" id="SSF143011">
    <property type="entry name" value="RelE-like"/>
    <property type="match status" value="1"/>
</dbReference>
<proteinExistence type="predicted"/>
<dbReference type="RefSeq" id="WP_193923901.1">
    <property type="nucleotide sequence ID" value="NZ_JADEWL010000113.1"/>
</dbReference>
<keyword evidence="1" id="KW-1277">Toxin-antitoxin system</keyword>
<keyword evidence="4" id="KW-1185">Reference proteome</keyword>
<evidence type="ECO:0000313" key="3">
    <source>
        <dbReference type="EMBL" id="MBE9215706.1"/>
    </source>
</evidence>
<dbReference type="InterPro" id="IPR007712">
    <property type="entry name" value="RelE/ParE_toxin"/>
</dbReference>
<dbReference type="PANTHER" id="PTHR38813:SF1">
    <property type="entry name" value="TOXIN RELE1-RELATED"/>
    <property type="match status" value="1"/>
</dbReference>
<dbReference type="AlphaFoldDB" id="A0A8J7F3P6"/>
<evidence type="ECO:0000313" key="4">
    <source>
        <dbReference type="Proteomes" id="UP000620559"/>
    </source>
</evidence>
<gene>
    <name evidence="3" type="ORF">IQ247_24080</name>
</gene>
<feature type="coiled-coil region" evidence="2">
    <location>
        <begin position="18"/>
        <end position="45"/>
    </location>
</feature>
<dbReference type="Proteomes" id="UP000620559">
    <property type="component" value="Unassembled WGS sequence"/>
</dbReference>
<dbReference type="Pfam" id="PF05016">
    <property type="entry name" value="ParE_toxin"/>
    <property type="match status" value="1"/>
</dbReference>